<reference evidence="2 3" key="1">
    <citation type="submission" date="2020-06" db="EMBL/GenBank/DDBJ databases">
        <title>Genome mining for natural products.</title>
        <authorList>
            <person name="Zhang B."/>
            <person name="Shi J."/>
            <person name="Ge H."/>
        </authorList>
    </citation>
    <scope>NUCLEOTIDE SEQUENCE [LARGE SCALE GENOMIC DNA]</scope>
    <source>
        <strain evidence="2 3">NA00687</strain>
    </source>
</reference>
<dbReference type="NCBIfam" id="TIGR02122">
    <property type="entry name" value="TRAP_TAXI"/>
    <property type="match status" value="1"/>
</dbReference>
<keyword evidence="1" id="KW-0812">Transmembrane</keyword>
<evidence type="ECO:0000313" key="3">
    <source>
        <dbReference type="Proteomes" id="UP000509303"/>
    </source>
</evidence>
<feature type="transmembrane region" description="Helical" evidence="1">
    <location>
        <begin position="32"/>
        <end position="51"/>
    </location>
</feature>
<evidence type="ECO:0000256" key="1">
    <source>
        <dbReference type="SAM" id="Phobius"/>
    </source>
</evidence>
<dbReference type="InterPro" id="IPR011852">
    <property type="entry name" value="TRAP_TAXI"/>
</dbReference>
<dbReference type="PANTHER" id="PTHR42941:SF1">
    <property type="entry name" value="SLL1037 PROTEIN"/>
    <property type="match status" value="1"/>
</dbReference>
<dbReference type="RefSeq" id="WP_176164473.1">
    <property type="nucleotide sequence ID" value="NZ_CP054929.1"/>
</dbReference>
<accession>A0A7H8NE82</accession>
<keyword evidence="1" id="KW-0472">Membrane</keyword>
<organism evidence="2 3">
    <name type="scientific">Streptomyces buecherae</name>
    <dbReference type="NCBI Taxonomy" id="2763006"/>
    <lineage>
        <taxon>Bacteria</taxon>
        <taxon>Bacillati</taxon>
        <taxon>Actinomycetota</taxon>
        <taxon>Actinomycetes</taxon>
        <taxon>Kitasatosporales</taxon>
        <taxon>Streptomycetaceae</taxon>
        <taxon>Streptomyces</taxon>
    </lineage>
</organism>
<dbReference type="AlphaFoldDB" id="A0A7H8NE82"/>
<proteinExistence type="predicted"/>
<name>A0A7H8NE82_9ACTN</name>
<evidence type="ECO:0000313" key="2">
    <source>
        <dbReference type="EMBL" id="QKW52762.1"/>
    </source>
</evidence>
<dbReference type="Gene3D" id="3.40.190.10">
    <property type="entry name" value="Periplasmic binding protein-like II"/>
    <property type="match status" value="2"/>
</dbReference>
<dbReference type="Pfam" id="PF16868">
    <property type="entry name" value="NMT1_3"/>
    <property type="match status" value="1"/>
</dbReference>
<protein>
    <submittedName>
        <fullName evidence="2">TAXI family TRAP transporter solute-binding subunit</fullName>
    </submittedName>
</protein>
<keyword evidence="1" id="KW-1133">Transmembrane helix</keyword>
<dbReference type="Proteomes" id="UP000509303">
    <property type="component" value="Chromosome"/>
</dbReference>
<gene>
    <name evidence="2" type="ORF">HUT08_28095</name>
</gene>
<sequence length="351" mass="37995">MLKTLTERPGAWRALRATGIAGGPGIGRARRLWRLAVTAVVVLGLLLWWLLPVGDDASPSGSVTVTTGVRTGVYARYGELLRDHLDEDLPRLRVNLMPSEGSVQNIRRLVAGEASFTIATADAVATYRDEGGDGAHRLRACARLYDDYLQLVVPAGSTVRRTADLAGKRVAIGQPGSGVSLIAERLLTAAGLDPEKDLTPVPVGISEMTTLMRKGKIDAFFWSGGLPTGAVLDLAKRYPIRLVQLGDLVDRVHKLGGAKHYYRAAVMPADAYPMVQRGQAIKTIAVANLLVTTDGTDRTLTESVTRTVIKNRDEIGKSVHAAQRVDLRTAIYTDPLTLHEGAKRYYRSVKP</sequence>
<keyword evidence="3" id="KW-1185">Reference proteome</keyword>
<dbReference type="PANTHER" id="PTHR42941">
    <property type="entry name" value="SLL1037 PROTEIN"/>
    <property type="match status" value="1"/>
</dbReference>
<dbReference type="SUPFAM" id="SSF53850">
    <property type="entry name" value="Periplasmic binding protein-like II"/>
    <property type="match status" value="1"/>
</dbReference>
<dbReference type="EMBL" id="CP054929">
    <property type="protein sequence ID" value="QKW52762.1"/>
    <property type="molecule type" value="Genomic_DNA"/>
</dbReference>